<name>A0A5B8XUX2_9DELT</name>
<dbReference type="AlphaFoldDB" id="A0A5B8XUX2"/>
<gene>
    <name evidence="2" type="ORF">FRD01_16140</name>
</gene>
<dbReference type="RefSeq" id="WP_146961432.1">
    <property type="nucleotide sequence ID" value="NZ_CP042467.1"/>
</dbReference>
<protein>
    <submittedName>
        <fullName evidence="2">Uncharacterized protein</fullName>
    </submittedName>
</protein>
<evidence type="ECO:0000313" key="3">
    <source>
        <dbReference type="Proteomes" id="UP000321595"/>
    </source>
</evidence>
<evidence type="ECO:0000256" key="1">
    <source>
        <dbReference type="SAM" id="MobiDB-lite"/>
    </source>
</evidence>
<feature type="region of interest" description="Disordered" evidence="1">
    <location>
        <begin position="21"/>
        <end position="70"/>
    </location>
</feature>
<evidence type="ECO:0000313" key="2">
    <source>
        <dbReference type="EMBL" id="QED28738.1"/>
    </source>
</evidence>
<reference evidence="2 3" key="1">
    <citation type="submission" date="2019-08" db="EMBL/GenBank/DDBJ databases">
        <authorList>
            <person name="Liang Q."/>
        </authorList>
    </citation>
    <scope>NUCLEOTIDE SEQUENCE [LARGE SCALE GENOMIC DNA]</scope>
    <source>
        <strain evidence="2 3">V1718</strain>
    </source>
</reference>
<dbReference type="Proteomes" id="UP000321595">
    <property type="component" value="Chromosome"/>
</dbReference>
<proteinExistence type="predicted"/>
<dbReference type="OrthoDB" id="5526440at2"/>
<accession>A0A5B8XUX2</accession>
<sequence>MNAVLILLFISIFAANGCSSDGKGTQGAGGVDMPIDTQQDQGEEDATSSPDQSVDMVPEHDHGAPDQAEDMEPTQGFEVVEAGRVIDPNVLYECQCPNPQDACTPRGSCVHVESGSCSIQRPEECPEGYVCLDTNQCFSETGRTATCERDEDCPFYMRCDHRGLCIDFWTCDSHTECPNGEICLYYQEDGFSQVCDSPGPKVGGESCLTGYECESGECSLGQCRQACLKNQDCPDDFICSDGSGTCTESPSRRSECPEGAISASICLPDTSLCYESSQCGQGLDCVVKKGGKLGVCETVSDPSPCKPNEVSVPTQPDVCFLKERCNANQPCPTNYECTRPDIEGFVHSWCARTR</sequence>
<dbReference type="KEGG" id="bbae:FRD01_16140"/>
<keyword evidence="3" id="KW-1185">Reference proteome</keyword>
<organism evidence="2 3">
    <name type="scientific">Microvenator marinus</name>
    <dbReference type="NCBI Taxonomy" id="2600177"/>
    <lineage>
        <taxon>Bacteria</taxon>
        <taxon>Deltaproteobacteria</taxon>
        <taxon>Bradymonadales</taxon>
        <taxon>Microvenatoraceae</taxon>
        <taxon>Microvenator</taxon>
    </lineage>
</organism>
<dbReference type="EMBL" id="CP042467">
    <property type="protein sequence ID" value="QED28738.1"/>
    <property type="molecule type" value="Genomic_DNA"/>
</dbReference>